<evidence type="ECO:0000313" key="1">
    <source>
        <dbReference type="EMBL" id="MCI95451.1"/>
    </source>
</evidence>
<dbReference type="EMBL" id="LXQA011387180">
    <property type="protein sequence ID" value="MCI95451.1"/>
    <property type="molecule type" value="Genomic_DNA"/>
</dbReference>
<sequence length="30" mass="3149">IMYGGIHGSGARAGAKFFRSAHFSSDLHGI</sequence>
<keyword evidence="2" id="KW-1185">Reference proteome</keyword>
<evidence type="ECO:0000313" key="2">
    <source>
        <dbReference type="Proteomes" id="UP000265520"/>
    </source>
</evidence>
<reference evidence="1 2" key="1">
    <citation type="journal article" date="2018" name="Front. Plant Sci.">
        <title>Red Clover (Trifolium pratense) and Zigzag Clover (T. medium) - A Picture of Genomic Similarities and Differences.</title>
        <authorList>
            <person name="Dluhosova J."/>
            <person name="Istvanek J."/>
            <person name="Nedelnik J."/>
            <person name="Repkova J."/>
        </authorList>
    </citation>
    <scope>NUCLEOTIDE SEQUENCE [LARGE SCALE GENOMIC DNA]</scope>
    <source>
        <strain evidence="2">cv. 10/8</strain>
        <tissue evidence="1">Leaf</tissue>
    </source>
</reference>
<protein>
    <submittedName>
        <fullName evidence="1">Uncharacterized protein</fullName>
    </submittedName>
</protein>
<dbReference type="Proteomes" id="UP000265520">
    <property type="component" value="Unassembled WGS sequence"/>
</dbReference>
<proteinExistence type="predicted"/>
<organism evidence="1 2">
    <name type="scientific">Trifolium medium</name>
    <dbReference type="NCBI Taxonomy" id="97028"/>
    <lineage>
        <taxon>Eukaryota</taxon>
        <taxon>Viridiplantae</taxon>
        <taxon>Streptophyta</taxon>
        <taxon>Embryophyta</taxon>
        <taxon>Tracheophyta</taxon>
        <taxon>Spermatophyta</taxon>
        <taxon>Magnoliopsida</taxon>
        <taxon>eudicotyledons</taxon>
        <taxon>Gunneridae</taxon>
        <taxon>Pentapetalae</taxon>
        <taxon>rosids</taxon>
        <taxon>fabids</taxon>
        <taxon>Fabales</taxon>
        <taxon>Fabaceae</taxon>
        <taxon>Papilionoideae</taxon>
        <taxon>50 kb inversion clade</taxon>
        <taxon>NPAAA clade</taxon>
        <taxon>Hologalegina</taxon>
        <taxon>IRL clade</taxon>
        <taxon>Trifolieae</taxon>
        <taxon>Trifolium</taxon>
    </lineage>
</organism>
<name>A0A392W8I6_9FABA</name>
<dbReference type="AlphaFoldDB" id="A0A392W8I6"/>
<comment type="caution">
    <text evidence="1">The sequence shown here is derived from an EMBL/GenBank/DDBJ whole genome shotgun (WGS) entry which is preliminary data.</text>
</comment>
<feature type="non-terminal residue" evidence="1">
    <location>
        <position position="1"/>
    </location>
</feature>
<accession>A0A392W8I6</accession>